<evidence type="ECO:0000256" key="3">
    <source>
        <dbReference type="ARBA" id="ARBA00022840"/>
    </source>
</evidence>
<evidence type="ECO:0000259" key="10">
    <source>
        <dbReference type="Pfam" id="PF17886"/>
    </source>
</evidence>
<evidence type="ECO:0000256" key="1">
    <source>
        <dbReference type="ARBA" id="ARBA00011040"/>
    </source>
</evidence>
<dbReference type="Gene3D" id="2.60.40.790">
    <property type="match status" value="1"/>
</dbReference>
<dbReference type="Proteomes" id="UP000220102">
    <property type="component" value="Unassembled WGS sequence"/>
</dbReference>
<dbReference type="GO" id="GO:0016887">
    <property type="term" value="F:ATP hydrolysis activity"/>
    <property type="evidence" value="ECO:0007669"/>
    <property type="project" value="InterPro"/>
</dbReference>
<dbReference type="NCBIfam" id="TIGR00345">
    <property type="entry name" value="GET3_arsA_TRC40"/>
    <property type="match status" value="1"/>
</dbReference>
<proteinExistence type="inferred from homology"/>
<accession>A0A2A8CWW5</accession>
<dbReference type="SUPFAM" id="SSF52540">
    <property type="entry name" value="P-loop containing nucleoside triphosphate hydrolases"/>
    <property type="match status" value="1"/>
</dbReference>
<reference evidence="11 12" key="1">
    <citation type="submission" date="2017-10" db="EMBL/GenBank/DDBJ databases">
        <title>Draft genome of Longibacter Salinarum.</title>
        <authorList>
            <person name="Goh K.M."/>
            <person name="Shamsir M.S."/>
            <person name="Lim S.W."/>
        </authorList>
    </citation>
    <scope>NUCLEOTIDE SEQUENCE [LARGE SCALE GENOMIC DNA]</scope>
    <source>
        <strain evidence="11 12">KCTC 52045</strain>
    </source>
</reference>
<dbReference type="InterPro" id="IPR008978">
    <property type="entry name" value="HSP20-like_chaperone"/>
</dbReference>
<dbReference type="FunFam" id="3.40.50.300:FF:001801">
    <property type="entry name" value="Putative arsenical pump-driving ATPase"/>
    <property type="match status" value="1"/>
</dbReference>
<keyword evidence="5" id="KW-1278">Translocase</keyword>
<dbReference type="InterPro" id="IPR016300">
    <property type="entry name" value="ATPase_ArsA/GET3"/>
</dbReference>
<protein>
    <recommendedName>
        <fullName evidence="8">arsenite-transporting ATPase</fullName>
        <ecNumber evidence="8">7.3.2.7</ecNumber>
    </recommendedName>
</protein>
<keyword evidence="3" id="KW-0067">ATP-binding</keyword>
<evidence type="ECO:0000313" key="12">
    <source>
        <dbReference type="Proteomes" id="UP000220102"/>
    </source>
</evidence>
<evidence type="ECO:0000256" key="2">
    <source>
        <dbReference type="ARBA" id="ARBA00022741"/>
    </source>
</evidence>
<evidence type="ECO:0000256" key="8">
    <source>
        <dbReference type="ARBA" id="ARBA00066752"/>
    </source>
</evidence>
<dbReference type="InterPro" id="IPR040612">
    <property type="entry name" value="ArsA_HSP20-like"/>
</dbReference>
<dbReference type="EC" id="7.3.2.7" evidence="8"/>
<comment type="caution">
    <text evidence="11">The sequence shown here is derived from an EMBL/GenBank/DDBJ whole genome shotgun (WGS) entry which is preliminary data.</text>
</comment>
<sequence>MLFPDDDASAPSASPRILLFTGKGGVGKTTCAAATALRAARDGHKTLILSSDPAHSLADAVDEPLGPEPTEIVENLFAQEVDLYYSMKKYWGNMRELMLTVFRWQGVEQVAAEELAALPGMNEGSVLLWLEQAIREEDFDLIIVDSAPTGETLTLLTLPQVTQWWLSKAFPFQKLAVKSLGFGVRKTTGIPLDKGYEELERIFEKLETVRAVLSDHAITSIRLVMNPEKMVIAEARRAYTYLQLYGYGVDSVIVNRVLPEDQIPENSLFSGYLASQRQYMRDIENSFAPLPILTVPHLGEEVFGLERLTRIANGMYEDNDPVAVLHDEPTYEVQESGAGYKIRIRLPFVDEQEVEARQFGDQLVVQVANQRRNYALPNFLSYYTVRDTTLADGWLTVHFDEDDREAA</sequence>
<dbReference type="InterPro" id="IPR027417">
    <property type="entry name" value="P-loop_NTPase"/>
</dbReference>
<evidence type="ECO:0000313" key="11">
    <source>
        <dbReference type="EMBL" id="PEN13111.1"/>
    </source>
</evidence>
<gene>
    <name evidence="11" type="ORF">CRI94_10695</name>
</gene>
<evidence type="ECO:0000256" key="5">
    <source>
        <dbReference type="ARBA" id="ARBA00022967"/>
    </source>
</evidence>
<dbReference type="Pfam" id="PF17886">
    <property type="entry name" value="ArsA_HSP20"/>
    <property type="match status" value="1"/>
</dbReference>
<dbReference type="PANTHER" id="PTHR10803">
    <property type="entry name" value="ARSENICAL PUMP-DRIVING ATPASE ARSENITE-TRANSLOCATING ATPASE"/>
    <property type="match status" value="1"/>
</dbReference>
<comment type="catalytic activity">
    <reaction evidence="6">
        <text>arsenite(in) + ATP + H2O = arsenite(out) + ADP + phosphate + H(+)</text>
        <dbReference type="Rhea" id="RHEA:11348"/>
        <dbReference type="ChEBI" id="CHEBI:15377"/>
        <dbReference type="ChEBI" id="CHEBI:15378"/>
        <dbReference type="ChEBI" id="CHEBI:29242"/>
        <dbReference type="ChEBI" id="CHEBI:30616"/>
        <dbReference type="ChEBI" id="CHEBI:43474"/>
        <dbReference type="ChEBI" id="CHEBI:456216"/>
        <dbReference type="EC" id="7.3.2.7"/>
    </reaction>
</comment>
<comment type="similarity">
    <text evidence="1">Belongs to the arsA ATPase family.</text>
</comment>
<name>A0A2A8CWW5_9BACT</name>
<feature type="domain" description="ArsA HSP20-like" evidence="10">
    <location>
        <begin position="338"/>
        <end position="399"/>
    </location>
</feature>
<organism evidence="11 12">
    <name type="scientific">Longibacter salinarum</name>
    <dbReference type="NCBI Taxonomy" id="1850348"/>
    <lineage>
        <taxon>Bacteria</taxon>
        <taxon>Pseudomonadati</taxon>
        <taxon>Rhodothermota</taxon>
        <taxon>Rhodothermia</taxon>
        <taxon>Rhodothermales</taxon>
        <taxon>Salisaetaceae</taxon>
        <taxon>Longibacter</taxon>
    </lineage>
</organism>
<evidence type="ECO:0000256" key="4">
    <source>
        <dbReference type="ARBA" id="ARBA00022849"/>
    </source>
</evidence>
<feature type="domain" description="ArsA/GET3 Anion-transporting ATPase-like" evidence="9">
    <location>
        <begin position="16"/>
        <end position="316"/>
    </location>
</feature>
<dbReference type="OrthoDB" id="9780677at2"/>
<dbReference type="GO" id="GO:0015446">
    <property type="term" value="F:ATPase-coupled arsenite transmembrane transporter activity"/>
    <property type="evidence" value="ECO:0007669"/>
    <property type="project" value="UniProtKB-EC"/>
</dbReference>
<keyword evidence="2" id="KW-0547">Nucleotide-binding</keyword>
<dbReference type="AlphaFoldDB" id="A0A2A8CWW5"/>
<dbReference type="Gene3D" id="3.40.50.300">
    <property type="entry name" value="P-loop containing nucleotide triphosphate hydrolases"/>
    <property type="match status" value="1"/>
</dbReference>
<evidence type="ECO:0000256" key="7">
    <source>
        <dbReference type="ARBA" id="ARBA00059736"/>
    </source>
</evidence>
<evidence type="ECO:0000256" key="6">
    <source>
        <dbReference type="ARBA" id="ARBA00052296"/>
    </source>
</evidence>
<dbReference type="GO" id="GO:0005524">
    <property type="term" value="F:ATP binding"/>
    <property type="evidence" value="ECO:0007669"/>
    <property type="project" value="UniProtKB-KW"/>
</dbReference>
<dbReference type="RefSeq" id="WP_098075703.1">
    <property type="nucleotide sequence ID" value="NZ_PDEQ01000005.1"/>
</dbReference>
<dbReference type="EMBL" id="PDEQ01000005">
    <property type="protein sequence ID" value="PEN13111.1"/>
    <property type="molecule type" value="Genomic_DNA"/>
</dbReference>
<dbReference type="SUPFAM" id="SSF49764">
    <property type="entry name" value="HSP20-like chaperones"/>
    <property type="match status" value="1"/>
</dbReference>
<dbReference type="Pfam" id="PF02374">
    <property type="entry name" value="ArsA_ATPase"/>
    <property type="match status" value="1"/>
</dbReference>
<evidence type="ECO:0000259" key="9">
    <source>
        <dbReference type="Pfam" id="PF02374"/>
    </source>
</evidence>
<dbReference type="InterPro" id="IPR025723">
    <property type="entry name" value="ArsA/GET3_ATPase-like"/>
</dbReference>
<keyword evidence="4" id="KW-0059">Arsenical resistance</keyword>
<keyword evidence="12" id="KW-1185">Reference proteome</keyword>
<dbReference type="CDD" id="cd02035">
    <property type="entry name" value="ArsA"/>
    <property type="match status" value="1"/>
</dbReference>
<comment type="function">
    <text evidence="7">Anion-transporting ATPase. Catalyzes the extrusion of arsenite.</text>
</comment>
<dbReference type="PANTHER" id="PTHR10803:SF3">
    <property type="entry name" value="ATPASE GET3"/>
    <property type="match status" value="1"/>
</dbReference>